<evidence type="ECO:0000256" key="2">
    <source>
        <dbReference type="SAM" id="Coils"/>
    </source>
</evidence>
<feature type="region of interest" description="Disordered" evidence="3">
    <location>
        <begin position="271"/>
        <end position="298"/>
    </location>
</feature>
<sequence length="321" mass="36285">MLTSISVDTVLVPPMLLGTRSGCPRLTFGSVPGPRNSPLGPYPIQRVINPVTYRLRLSATLRIHPTFHTSWLKPYVESSLLPPPAPAPPPARFLDGEPIYTVRRILDARRRGQGWQYLVDWKDYGPEERSWEPARSILDPSLISDFWVRRGRAGTSGAVPGPGGPVRTQRYDQRNNKTVKRLTLFVSFIQSDQPDRMTEIRIDSTEIDRLRHENLQLRSMVDQLNTRVNSLSDQLNTKVNSLSDHTLRLSTALTALQQQANDHQQQIAALQQPTRSAPREEPHFSLPERWNGETGSPDGLLATLDMQFECQPGRYPSARSR</sequence>
<keyword evidence="2" id="KW-0175">Coiled coil</keyword>
<reference evidence="5" key="2">
    <citation type="submission" date="2016-06" db="EMBL/GenBank/DDBJ databases">
        <title>The genome of a short-lived fish provides insights into sex chromosome evolution and the genetic control of aging.</title>
        <authorList>
            <person name="Reichwald K."/>
            <person name="Felder M."/>
            <person name="Petzold A."/>
            <person name="Koch P."/>
            <person name="Groth M."/>
            <person name="Platzer M."/>
        </authorList>
    </citation>
    <scope>NUCLEOTIDE SEQUENCE</scope>
    <source>
        <tissue evidence="5">Brain</tissue>
    </source>
</reference>
<dbReference type="PROSITE" id="PS50013">
    <property type="entry name" value="CHROMO_2"/>
    <property type="match status" value="1"/>
</dbReference>
<evidence type="ECO:0000256" key="3">
    <source>
        <dbReference type="SAM" id="MobiDB-lite"/>
    </source>
</evidence>
<proteinExistence type="predicted"/>
<accession>A0A1A8NNE7</accession>
<dbReference type="InterPro" id="IPR000953">
    <property type="entry name" value="Chromo/chromo_shadow_dom"/>
</dbReference>
<evidence type="ECO:0000313" key="5">
    <source>
        <dbReference type="EMBL" id="SBR70272.1"/>
    </source>
</evidence>
<dbReference type="InterPro" id="IPR016197">
    <property type="entry name" value="Chromo-like_dom_sf"/>
</dbReference>
<dbReference type="AlphaFoldDB" id="A0A1A8NNE7"/>
<dbReference type="Pfam" id="PF24626">
    <property type="entry name" value="SH3_Tf2-1"/>
    <property type="match status" value="1"/>
</dbReference>
<feature type="non-terminal residue" evidence="5">
    <location>
        <position position="321"/>
    </location>
</feature>
<evidence type="ECO:0000256" key="1">
    <source>
        <dbReference type="ARBA" id="ARBA00004123"/>
    </source>
</evidence>
<dbReference type="SMART" id="SM00298">
    <property type="entry name" value="CHROMO"/>
    <property type="match status" value="1"/>
</dbReference>
<dbReference type="Gene3D" id="2.40.50.40">
    <property type="match status" value="1"/>
</dbReference>
<evidence type="ECO:0000259" key="4">
    <source>
        <dbReference type="PROSITE" id="PS50013"/>
    </source>
</evidence>
<gene>
    <name evidence="5" type="primary">CU459095.1</name>
</gene>
<name>A0A1A8NNE7_9TELE</name>
<dbReference type="GO" id="GO:0005634">
    <property type="term" value="C:nucleus"/>
    <property type="evidence" value="ECO:0007669"/>
    <property type="project" value="UniProtKB-SubCell"/>
</dbReference>
<dbReference type="InterPro" id="IPR023780">
    <property type="entry name" value="Chromo_domain"/>
</dbReference>
<dbReference type="EMBL" id="HAEH01003053">
    <property type="protein sequence ID" value="SBR70272.1"/>
    <property type="molecule type" value="Transcribed_RNA"/>
</dbReference>
<dbReference type="CDD" id="cd00024">
    <property type="entry name" value="CD_CSD"/>
    <property type="match status" value="1"/>
</dbReference>
<feature type="coiled-coil region" evidence="2">
    <location>
        <begin position="207"/>
        <end position="234"/>
    </location>
</feature>
<dbReference type="SUPFAM" id="SSF54160">
    <property type="entry name" value="Chromo domain-like"/>
    <property type="match status" value="1"/>
</dbReference>
<dbReference type="InterPro" id="IPR056924">
    <property type="entry name" value="SH3_Tf2-1"/>
</dbReference>
<dbReference type="Pfam" id="PF00385">
    <property type="entry name" value="Chromo"/>
    <property type="match status" value="1"/>
</dbReference>
<protein>
    <recommendedName>
        <fullName evidence="4">Chromo domain-containing protein</fullName>
    </recommendedName>
</protein>
<feature type="domain" description="Chromo" evidence="4">
    <location>
        <begin position="100"/>
        <end position="150"/>
    </location>
</feature>
<reference evidence="5" key="1">
    <citation type="submission" date="2016-05" db="EMBL/GenBank/DDBJ databases">
        <authorList>
            <person name="Lavstsen T."/>
            <person name="Jespersen J.S."/>
        </authorList>
    </citation>
    <scope>NUCLEOTIDE SEQUENCE</scope>
    <source>
        <tissue evidence="5">Brain</tissue>
    </source>
</reference>
<organism evidence="5">
    <name type="scientific">Nothobranchius rachovii</name>
    <name type="common">bluefin notho</name>
    <dbReference type="NCBI Taxonomy" id="451742"/>
    <lineage>
        <taxon>Eukaryota</taxon>
        <taxon>Metazoa</taxon>
        <taxon>Chordata</taxon>
        <taxon>Craniata</taxon>
        <taxon>Vertebrata</taxon>
        <taxon>Euteleostomi</taxon>
        <taxon>Actinopterygii</taxon>
        <taxon>Neopterygii</taxon>
        <taxon>Teleostei</taxon>
        <taxon>Neoteleostei</taxon>
        <taxon>Acanthomorphata</taxon>
        <taxon>Ovalentaria</taxon>
        <taxon>Atherinomorphae</taxon>
        <taxon>Cyprinodontiformes</taxon>
        <taxon>Nothobranchiidae</taxon>
        <taxon>Nothobranchius</taxon>
    </lineage>
</organism>
<comment type="subcellular location">
    <subcellularLocation>
        <location evidence="1">Nucleus</location>
    </subcellularLocation>
</comment>